<evidence type="ECO:0000313" key="1">
    <source>
        <dbReference type="EMBL" id="MFF4779403.1"/>
    </source>
</evidence>
<dbReference type="EMBL" id="JBIAXI010000049">
    <property type="protein sequence ID" value="MFF4779403.1"/>
    <property type="molecule type" value="Genomic_DNA"/>
</dbReference>
<dbReference type="Proteomes" id="UP001602119">
    <property type="component" value="Unassembled WGS sequence"/>
</dbReference>
<comment type="caution">
    <text evidence="1">The sequence shown here is derived from an EMBL/GenBank/DDBJ whole genome shotgun (WGS) entry which is preliminary data.</text>
</comment>
<evidence type="ECO:0000313" key="2">
    <source>
        <dbReference type="Proteomes" id="UP001602119"/>
    </source>
</evidence>
<sequence>MAFKTWTVGEVLTSADLNRYAVQQAFVIKAADKSIASNTVLQDDDHLFLALAANTRYLIESMIRYNGLSGPVDFKVGWSAPAGATFDWVCDGLDPNVTGPTGGVSRNRLTLADTASAATISADAFILARGVLTTAAVAGNLQFRWAQDSSNSNALVVRAGSLLQATRLTP</sequence>
<gene>
    <name evidence="1" type="ORF">ACFY05_41970</name>
</gene>
<dbReference type="RefSeq" id="WP_387348154.1">
    <property type="nucleotide sequence ID" value="NZ_JBIAXI010000049.1"/>
</dbReference>
<name>A0ABW6VJ57_MICFU</name>
<reference evidence="1 2" key="1">
    <citation type="submission" date="2024-10" db="EMBL/GenBank/DDBJ databases">
        <title>The Natural Products Discovery Center: Release of the First 8490 Sequenced Strains for Exploring Actinobacteria Biosynthetic Diversity.</title>
        <authorList>
            <person name="Kalkreuter E."/>
            <person name="Kautsar S.A."/>
            <person name="Yang D."/>
            <person name="Bader C.D."/>
            <person name="Teijaro C.N."/>
            <person name="Fluegel L."/>
            <person name="Davis C.M."/>
            <person name="Simpson J.R."/>
            <person name="Lauterbach L."/>
            <person name="Steele A.D."/>
            <person name="Gui C."/>
            <person name="Meng S."/>
            <person name="Li G."/>
            <person name="Viehrig K."/>
            <person name="Ye F."/>
            <person name="Su P."/>
            <person name="Kiefer A.F."/>
            <person name="Nichols A."/>
            <person name="Cepeda A.J."/>
            <person name="Yan W."/>
            <person name="Fan B."/>
            <person name="Jiang Y."/>
            <person name="Adhikari A."/>
            <person name="Zheng C.-J."/>
            <person name="Schuster L."/>
            <person name="Cowan T.M."/>
            <person name="Smanski M.J."/>
            <person name="Chevrette M.G."/>
            <person name="De Carvalho L.P.S."/>
            <person name="Shen B."/>
        </authorList>
    </citation>
    <scope>NUCLEOTIDE SEQUENCE [LARGE SCALE GENOMIC DNA]</scope>
    <source>
        <strain evidence="1 2">NPDC001281</strain>
    </source>
</reference>
<proteinExistence type="predicted"/>
<protein>
    <submittedName>
        <fullName evidence="1">Uncharacterized protein</fullName>
    </submittedName>
</protein>
<organism evidence="1 2">
    <name type="scientific">Microtetraspora fusca</name>
    <dbReference type="NCBI Taxonomy" id="1997"/>
    <lineage>
        <taxon>Bacteria</taxon>
        <taxon>Bacillati</taxon>
        <taxon>Actinomycetota</taxon>
        <taxon>Actinomycetes</taxon>
        <taxon>Streptosporangiales</taxon>
        <taxon>Streptosporangiaceae</taxon>
        <taxon>Microtetraspora</taxon>
    </lineage>
</organism>
<keyword evidence="2" id="KW-1185">Reference proteome</keyword>
<accession>A0ABW6VJ57</accession>